<dbReference type="InterPro" id="IPR035992">
    <property type="entry name" value="Ricin_B-like_lectins"/>
</dbReference>
<dbReference type="EMBL" id="KN817615">
    <property type="protein sequence ID" value="KJA16766.1"/>
    <property type="molecule type" value="Genomic_DNA"/>
</dbReference>
<dbReference type="CDD" id="cd23422">
    <property type="entry name" value="beta-trefoil_Ricin_MPL_CNL"/>
    <property type="match status" value="1"/>
</dbReference>
<name>A0A0D2NJN9_HYPSF</name>
<gene>
    <name evidence="2" type="ORF">HYPSUDRAFT_47028</name>
</gene>
<dbReference type="SUPFAM" id="SSF50370">
    <property type="entry name" value="Ricin B-like lectins"/>
    <property type="match status" value="1"/>
</dbReference>
<dbReference type="PROSITE" id="PS50231">
    <property type="entry name" value="RICIN_B_LECTIN"/>
    <property type="match status" value="1"/>
</dbReference>
<dbReference type="STRING" id="945553.A0A0D2NJN9"/>
<dbReference type="InterPro" id="IPR000772">
    <property type="entry name" value="Ricin_B_lectin"/>
</dbReference>
<keyword evidence="3" id="KW-1185">Reference proteome</keyword>
<dbReference type="Pfam" id="PF14200">
    <property type="entry name" value="RicinB_lectin_2"/>
    <property type="match status" value="1"/>
</dbReference>
<feature type="domain" description="Ricin B lectin" evidence="1">
    <location>
        <begin position="41"/>
        <end position="125"/>
    </location>
</feature>
<dbReference type="OMA" id="GDNQKWV"/>
<evidence type="ECO:0000259" key="1">
    <source>
        <dbReference type="Pfam" id="PF14200"/>
    </source>
</evidence>
<evidence type="ECO:0000313" key="3">
    <source>
        <dbReference type="Proteomes" id="UP000054270"/>
    </source>
</evidence>
<organism evidence="2 3">
    <name type="scientific">Hypholoma sublateritium (strain FD-334 SS-4)</name>
    <dbReference type="NCBI Taxonomy" id="945553"/>
    <lineage>
        <taxon>Eukaryota</taxon>
        <taxon>Fungi</taxon>
        <taxon>Dikarya</taxon>
        <taxon>Basidiomycota</taxon>
        <taxon>Agaricomycotina</taxon>
        <taxon>Agaricomycetes</taxon>
        <taxon>Agaricomycetidae</taxon>
        <taxon>Agaricales</taxon>
        <taxon>Agaricineae</taxon>
        <taxon>Strophariaceae</taxon>
        <taxon>Hypholoma</taxon>
    </lineage>
</organism>
<sequence>MVNIENGARYVIVNAKSGTVVDLSGADNRSIIGYGPNGGENQQWEMERVDGGWHIKNVKTGLYLSLEGQALDNTGVIGYSQPFLWHIWDDEKDSSTIRICVPGTQQNLDLSDFGSPAPGTPIKIWGRWDGENQTWRVERV</sequence>
<dbReference type="OrthoDB" id="2131701at2759"/>
<evidence type="ECO:0000313" key="2">
    <source>
        <dbReference type="EMBL" id="KJA16766.1"/>
    </source>
</evidence>
<dbReference type="Proteomes" id="UP000054270">
    <property type="component" value="Unassembled WGS sequence"/>
</dbReference>
<reference evidence="3" key="1">
    <citation type="submission" date="2014-04" db="EMBL/GenBank/DDBJ databases">
        <title>Evolutionary Origins and Diversification of the Mycorrhizal Mutualists.</title>
        <authorList>
            <consortium name="DOE Joint Genome Institute"/>
            <consortium name="Mycorrhizal Genomics Consortium"/>
            <person name="Kohler A."/>
            <person name="Kuo A."/>
            <person name="Nagy L.G."/>
            <person name="Floudas D."/>
            <person name="Copeland A."/>
            <person name="Barry K.W."/>
            <person name="Cichocki N."/>
            <person name="Veneault-Fourrey C."/>
            <person name="LaButti K."/>
            <person name="Lindquist E.A."/>
            <person name="Lipzen A."/>
            <person name="Lundell T."/>
            <person name="Morin E."/>
            <person name="Murat C."/>
            <person name="Riley R."/>
            <person name="Ohm R."/>
            <person name="Sun H."/>
            <person name="Tunlid A."/>
            <person name="Henrissat B."/>
            <person name="Grigoriev I.V."/>
            <person name="Hibbett D.S."/>
            <person name="Martin F."/>
        </authorList>
    </citation>
    <scope>NUCLEOTIDE SEQUENCE [LARGE SCALE GENOMIC DNA]</scope>
    <source>
        <strain evidence="3">FD-334 SS-4</strain>
    </source>
</reference>
<accession>A0A0D2NJN9</accession>
<proteinExistence type="predicted"/>
<dbReference type="Gene3D" id="2.80.10.50">
    <property type="match status" value="1"/>
</dbReference>
<protein>
    <submittedName>
        <fullName evidence="2">Carbohydrate-binding module family 13 protein</fullName>
    </submittedName>
</protein>
<dbReference type="AlphaFoldDB" id="A0A0D2NJN9"/>